<organism evidence="1 2">
    <name type="scientific">[Clostridium] methylpentosum DSM 5476</name>
    <dbReference type="NCBI Taxonomy" id="537013"/>
    <lineage>
        <taxon>Bacteria</taxon>
        <taxon>Bacillati</taxon>
        <taxon>Bacillota</taxon>
        <taxon>Clostridia</taxon>
        <taxon>Eubacteriales</taxon>
        <taxon>Oscillospiraceae</taxon>
        <taxon>Oscillospiraceae incertae sedis</taxon>
    </lineage>
</organism>
<evidence type="ECO:0008006" key="3">
    <source>
        <dbReference type="Google" id="ProtNLM"/>
    </source>
</evidence>
<sequence>MNRTEFTVRMLCLPDSDSTFELRGKLTDWNGRVTQKPYLISRAFAKCERGVPHWKRTGDDISEHLLRPVRVPDYGWENSIPVFQRGLFYCFGYSQDHSSRIQQELLFIGIHPDDIVLFREKLDAAIQNNSVVRHTFCVFKDVRQEYRWIHLDGLMKRQGNGAQYLYAVFNDVSEQVRLEKELAEANS</sequence>
<comment type="caution">
    <text evidence="1">The sequence shown here is derived from an EMBL/GenBank/DDBJ whole genome shotgun (WGS) entry which is preliminary data.</text>
</comment>
<reference evidence="1 2" key="1">
    <citation type="submission" date="2009-01" db="EMBL/GenBank/DDBJ databases">
        <authorList>
            <person name="Fulton L."/>
            <person name="Clifton S."/>
            <person name="Fulton B."/>
            <person name="Xu J."/>
            <person name="Minx P."/>
            <person name="Pepin K.H."/>
            <person name="Johnson M."/>
            <person name="Bhonagiri V."/>
            <person name="Nash W.E."/>
            <person name="Mardis E.R."/>
            <person name="Wilson R.K."/>
        </authorList>
    </citation>
    <scope>NUCLEOTIDE SEQUENCE [LARGE SCALE GENOMIC DNA]</scope>
    <source>
        <strain evidence="1 2">DSM 5476</strain>
    </source>
</reference>
<dbReference type="HOGENOM" id="CLU_1445321_0_0_9"/>
<dbReference type="Gene3D" id="3.30.450.20">
    <property type="entry name" value="PAS domain"/>
    <property type="match status" value="1"/>
</dbReference>
<name>C0EED8_9FIRM</name>
<evidence type="ECO:0000313" key="1">
    <source>
        <dbReference type="EMBL" id="EEG30186.1"/>
    </source>
</evidence>
<dbReference type="STRING" id="537013.CLOSTMETH_02218"/>
<dbReference type="SUPFAM" id="SSF55785">
    <property type="entry name" value="PYP-like sensor domain (PAS domain)"/>
    <property type="match status" value="1"/>
</dbReference>
<keyword evidence="2" id="KW-1185">Reference proteome</keyword>
<dbReference type="AlphaFoldDB" id="C0EED8"/>
<gene>
    <name evidence="1" type="ORF">CLOSTMETH_02218</name>
</gene>
<proteinExistence type="predicted"/>
<dbReference type="InterPro" id="IPR035965">
    <property type="entry name" value="PAS-like_dom_sf"/>
</dbReference>
<evidence type="ECO:0000313" key="2">
    <source>
        <dbReference type="Proteomes" id="UP000003340"/>
    </source>
</evidence>
<dbReference type="Proteomes" id="UP000003340">
    <property type="component" value="Unassembled WGS sequence"/>
</dbReference>
<dbReference type="EMBL" id="ACEC01000068">
    <property type="protein sequence ID" value="EEG30186.1"/>
    <property type="molecule type" value="Genomic_DNA"/>
</dbReference>
<reference evidence="1 2" key="2">
    <citation type="submission" date="2009-02" db="EMBL/GenBank/DDBJ databases">
        <title>Draft genome sequence of Clostridium methylpentosum (DSM 5476).</title>
        <authorList>
            <person name="Sudarsanam P."/>
            <person name="Ley R."/>
            <person name="Guruge J."/>
            <person name="Turnbaugh P.J."/>
            <person name="Mahowald M."/>
            <person name="Liep D."/>
            <person name="Gordon J."/>
        </authorList>
    </citation>
    <scope>NUCLEOTIDE SEQUENCE [LARGE SCALE GENOMIC DNA]</scope>
    <source>
        <strain evidence="1 2">DSM 5476</strain>
    </source>
</reference>
<protein>
    <recommendedName>
        <fullName evidence="3">PAC domain-containing protein</fullName>
    </recommendedName>
</protein>
<accession>C0EED8</accession>
<dbReference type="eggNOG" id="COG2202">
    <property type="taxonomic scope" value="Bacteria"/>
</dbReference>